<feature type="compositionally biased region" description="Polar residues" evidence="1">
    <location>
        <begin position="450"/>
        <end position="461"/>
    </location>
</feature>
<feature type="compositionally biased region" description="Polar residues" evidence="1">
    <location>
        <begin position="644"/>
        <end position="660"/>
    </location>
</feature>
<evidence type="ECO:0000256" key="1">
    <source>
        <dbReference type="SAM" id="MobiDB-lite"/>
    </source>
</evidence>
<feature type="region of interest" description="Disordered" evidence="1">
    <location>
        <begin position="695"/>
        <end position="719"/>
    </location>
</feature>
<protein>
    <recommendedName>
        <fullName evidence="4">Gametogenetin-binding protein 2</fullName>
    </recommendedName>
</protein>
<dbReference type="Proteomes" id="UP000594262">
    <property type="component" value="Unplaced"/>
</dbReference>
<evidence type="ECO:0000313" key="2">
    <source>
        <dbReference type="EnsemblMetazoa" id="CLYHEMP022799.1"/>
    </source>
</evidence>
<dbReference type="InterPro" id="IPR026073">
    <property type="entry name" value="GGNBP2"/>
</dbReference>
<dbReference type="PANTHER" id="PTHR13601:SF2">
    <property type="entry name" value="GAMETOGENETIN-BINDING PROTEIN 2"/>
    <property type="match status" value="1"/>
</dbReference>
<proteinExistence type="predicted"/>
<feature type="compositionally biased region" description="Low complexity" evidence="1">
    <location>
        <begin position="380"/>
        <end position="397"/>
    </location>
</feature>
<feature type="compositionally biased region" description="Low complexity" evidence="1">
    <location>
        <begin position="661"/>
        <end position="683"/>
    </location>
</feature>
<evidence type="ECO:0008006" key="4">
    <source>
        <dbReference type="Google" id="ProtNLM"/>
    </source>
</evidence>
<feature type="compositionally biased region" description="Basic and acidic residues" evidence="1">
    <location>
        <begin position="593"/>
        <end position="603"/>
    </location>
</feature>
<dbReference type="AlphaFoldDB" id="A0A7M5XG54"/>
<sequence length="790" mass="88898">MAAALMVRQKDLFSLLSVSVPCVGCRRSVERLYNQLYESGQPALEPLTICSKGVLTLSASFLKDAKLIYALFYIHGTHLNDVVDTIPKSKRNKRCILHSLETHKAARASGWMDVWDLLSQECRDEVVLIDSDSLLDTLETYLRKHRFCSECKSKVLKAYSILAGDTDGDSEKGYCATLYEGLKSCPKERHIHVVCDTDFIAHLIGRAEPELAGGRRERHARTIDIAQEEVLTCLGIHLWERLHRLWQKLRAEEQTWQILFYLGVEALRKRFETAVEEKQGISQLELVVEEISVAEKAKEQKRENKRLKRKKRKENKAKVVEESKALEEEDEEEKSSKCTDGDEKENLAVNGLDIDDCSSEKSSTDSSQASPGKSDQRSASPLTPSKLSPCSSLSDSSFQGLLKPVDECPATQQNDEKPAVCPETPPPCTESPKESPKCSTKKETHVAHTPTKSTNNKSPTINKKSPTNNKTPTKKCSKKEDQVEEAAPCKDCDKEAASSPPWVEAGSRKKCQRHSQDQHQPLKGSTNTRGNTNKDCECDSTNANGKQYKRNGYYNGHQERGSNSVYKNGHYTNNKRNGYNDCRSSQSVGPRFSRYENQNRLKEQQQQQQQQHDSSVTLSTADSSCSNGSSRGRGTGKRGGKHGVNNSKENSPSILTNSQWGNQHHNNHQTNGTTTTQHHQQQQLKVVVNNTKKEQQQPISKVVPSLPKNGGFTSPEVEDENELRLLKSMGWNHTKHEDSFGLSEQEIQEFKASKVDVQSRRQELRNKLRDQFQKLCINHEIPCRVCNVVI</sequence>
<feature type="compositionally biased region" description="Polar residues" evidence="1">
    <location>
        <begin position="612"/>
        <end position="622"/>
    </location>
</feature>
<accession>A0A7M5XG54</accession>
<dbReference type="OrthoDB" id="2422440at2759"/>
<reference evidence="2" key="1">
    <citation type="submission" date="2021-01" db="UniProtKB">
        <authorList>
            <consortium name="EnsemblMetazoa"/>
        </authorList>
    </citation>
    <scope>IDENTIFICATION</scope>
</reference>
<evidence type="ECO:0000313" key="3">
    <source>
        <dbReference type="Proteomes" id="UP000594262"/>
    </source>
</evidence>
<feature type="region of interest" description="Disordered" evidence="1">
    <location>
        <begin position="298"/>
        <end position="683"/>
    </location>
</feature>
<feature type="compositionally biased region" description="Basic and acidic residues" evidence="1">
    <location>
        <begin position="487"/>
        <end position="496"/>
    </location>
</feature>
<dbReference type="GO" id="GO:0005634">
    <property type="term" value="C:nucleus"/>
    <property type="evidence" value="ECO:0007669"/>
    <property type="project" value="TreeGrafter"/>
</dbReference>
<feature type="compositionally biased region" description="Basic and acidic residues" evidence="1">
    <location>
        <begin position="431"/>
        <end position="446"/>
    </location>
</feature>
<feature type="compositionally biased region" description="Low complexity" evidence="1">
    <location>
        <begin position="623"/>
        <end position="632"/>
    </location>
</feature>
<keyword evidence="3" id="KW-1185">Reference proteome</keyword>
<dbReference type="GO" id="GO:0005737">
    <property type="term" value="C:cytoplasm"/>
    <property type="evidence" value="ECO:0007669"/>
    <property type="project" value="TreeGrafter"/>
</dbReference>
<dbReference type="PANTHER" id="PTHR13601">
    <property type="entry name" value="GAMETOGENETIN-BINDING PROTEIN 2"/>
    <property type="match status" value="1"/>
</dbReference>
<feature type="compositionally biased region" description="Polar residues" evidence="1">
    <location>
        <begin position="561"/>
        <end position="588"/>
    </location>
</feature>
<organism evidence="2 3">
    <name type="scientific">Clytia hemisphaerica</name>
    <dbReference type="NCBI Taxonomy" id="252671"/>
    <lineage>
        <taxon>Eukaryota</taxon>
        <taxon>Metazoa</taxon>
        <taxon>Cnidaria</taxon>
        <taxon>Hydrozoa</taxon>
        <taxon>Hydroidolina</taxon>
        <taxon>Leptothecata</taxon>
        <taxon>Obeliida</taxon>
        <taxon>Clytiidae</taxon>
        <taxon>Clytia</taxon>
    </lineage>
</organism>
<feature type="compositionally biased region" description="Basic and acidic residues" evidence="1">
    <location>
        <begin position="316"/>
        <end position="326"/>
    </location>
</feature>
<dbReference type="EnsemblMetazoa" id="CLYHEMT022799.1">
    <property type="protein sequence ID" value="CLYHEMP022799.1"/>
    <property type="gene ID" value="CLYHEMG022799"/>
</dbReference>
<feature type="compositionally biased region" description="Basic residues" evidence="1">
    <location>
        <begin position="303"/>
        <end position="315"/>
    </location>
</feature>
<name>A0A7M5XG54_9CNID</name>
<feature type="compositionally biased region" description="Low complexity" evidence="1">
    <location>
        <begin position="462"/>
        <end position="471"/>
    </location>
</feature>
<feature type="compositionally biased region" description="Basic and acidic residues" evidence="1">
    <location>
        <begin position="334"/>
        <end position="346"/>
    </location>
</feature>